<keyword evidence="5" id="KW-1185">Reference proteome</keyword>
<feature type="repeat" description="PPR" evidence="2">
    <location>
        <begin position="61"/>
        <end position="95"/>
    </location>
</feature>
<feature type="domain" description="DYW" evidence="3">
    <location>
        <begin position="478"/>
        <end position="570"/>
    </location>
</feature>
<keyword evidence="1" id="KW-0677">Repeat</keyword>
<dbReference type="FunFam" id="1.25.40.10:FF:000231">
    <property type="entry name" value="Pentatricopeptide repeat-containing protein chloroplastic"/>
    <property type="match status" value="1"/>
</dbReference>
<dbReference type="Pfam" id="PF01535">
    <property type="entry name" value="PPR"/>
    <property type="match status" value="1"/>
</dbReference>
<dbReference type="SUPFAM" id="SSF48452">
    <property type="entry name" value="TPR-like"/>
    <property type="match status" value="1"/>
</dbReference>
<dbReference type="FunFam" id="1.25.40.10:FF:001050">
    <property type="entry name" value="Pentatricopeptide repeat-containing protein At2g33760"/>
    <property type="match status" value="1"/>
</dbReference>
<dbReference type="AlphaFoldDB" id="A0AAD4S3K6"/>
<dbReference type="Proteomes" id="UP001202328">
    <property type="component" value="Unassembled WGS sequence"/>
</dbReference>
<dbReference type="GO" id="GO:0009451">
    <property type="term" value="P:RNA modification"/>
    <property type="evidence" value="ECO:0007669"/>
    <property type="project" value="InterPro"/>
</dbReference>
<feature type="repeat" description="PPR" evidence="2">
    <location>
        <begin position="162"/>
        <end position="196"/>
    </location>
</feature>
<dbReference type="GO" id="GO:0003723">
    <property type="term" value="F:RNA binding"/>
    <property type="evidence" value="ECO:0007669"/>
    <property type="project" value="InterPro"/>
</dbReference>
<sequence length="570" mass="63543">MYKSLLQAGARLKPLQQVHGQIITNGLSYSRSLLTKLITLACSAGSIIYAHQIFLTVQNPDSFLFNNLIKSFSKCGYPFDAIVSYQKMRTFGLVQSNFTFTAVIKACADLSALKFGRVVHSHAIVSGFASDSYVQSSLVSFYAKSGDLVVSREVFDTMPERCIVAWNSMISGYEQNGFSKEAIDVFLGMIELGVQPDSTTFVSVLSACSHLGALNLGTWVHEYITGNGFDVNVILGTSLINMYSRCGNVGKAREIFNGMLELNVVTWTAMISGYGMHGYGNQAIQLFYQMKAQGPKPSDVTFVAVLSACAHAGLVDEGRKGFDSMKKSYGFVPRMEHHVCMVDLLGKAGLFDEALQHIQSVPGKPAPAIWTALLGSCKMHKNFDLGVKVAEQLLGVEPDNPAHYVLLSNIYASAGRMDRVEMVREIMINKGLKKQIGYSSVEIDHVTYTFFMGDKSHPETTAIYQYLDELMRKLKQAGYVPEQEPVMFALEEEEGEFALRYHSEKLAIAFGLMNSRDKTTVRIFKNLRMCIDCHSAIKFISIVTDREIIVRDKHRFHHFKQGVCSCRDYW</sequence>
<dbReference type="InterPro" id="IPR046848">
    <property type="entry name" value="E_motif"/>
</dbReference>
<evidence type="ECO:0000313" key="4">
    <source>
        <dbReference type="EMBL" id="KAI3854250.1"/>
    </source>
</evidence>
<dbReference type="FunFam" id="1.25.40.10:FF:000344">
    <property type="entry name" value="Pentatricopeptide repeat-containing protein"/>
    <property type="match status" value="1"/>
</dbReference>
<dbReference type="InterPro" id="IPR002885">
    <property type="entry name" value="PPR_rpt"/>
</dbReference>
<gene>
    <name evidence="4" type="ORF">MKW98_024673</name>
</gene>
<dbReference type="GO" id="GO:0031425">
    <property type="term" value="P:chloroplast RNA processing"/>
    <property type="evidence" value="ECO:0007669"/>
    <property type="project" value="UniProtKB-ARBA"/>
</dbReference>
<feature type="repeat" description="PPR" evidence="2">
    <location>
        <begin position="263"/>
        <end position="297"/>
    </location>
</feature>
<name>A0AAD4S3K6_9MAGN</name>
<dbReference type="PROSITE" id="PS51375">
    <property type="entry name" value="PPR"/>
    <property type="match status" value="3"/>
</dbReference>
<dbReference type="Gene3D" id="1.25.40.10">
    <property type="entry name" value="Tetratricopeptide repeat domain"/>
    <property type="match status" value="4"/>
</dbReference>
<dbReference type="InterPro" id="IPR011990">
    <property type="entry name" value="TPR-like_helical_dom_sf"/>
</dbReference>
<dbReference type="PANTHER" id="PTHR47926">
    <property type="entry name" value="PENTATRICOPEPTIDE REPEAT-CONTAINING PROTEIN"/>
    <property type="match status" value="1"/>
</dbReference>
<dbReference type="EMBL" id="JAJJMB010015449">
    <property type="protein sequence ID" value="KAI3854250.1"/>
    <property type="molecule type" value="Genomic_DNA"/>
</dbReference>
<evidence type="ECO:0000256" key="1">
    <source>
        <dbReference type="ARBA" id="ARBA00022737"/>
    </source>
</evidence>
<protein>
    <recommendedName>
        <fullName evidence="3">DYW domain-containing protein</fullName>
    </recommendedName>
</protein>
<dbReference type="PANTHER" id="PTHR47926:SF355">
    <property type="entry name" value="DYW DOMAIN-CONTAINING PROTEIN"/>
    <property type="match status" value="1"/>
</dbReference>
<proteinExistence type="predicted"/>
<comment type="caution">
    <text evidence="4">The sequence shown here is derived from an EMBL/GenBank/DDBJ whole genome shotgun (WGS) entry which is preliminary data.</text>
</comment>
<dbReference type="InterPro" id="IPR046849">
    <property type="entry name" value="E2_motif"/>
</dbReference>
<evidence type="ECO:0000259" key="3">
    <source>
        <dbReference type="Pfam" id="PF14432"/>
    </source>
</evidence>
<dbReference type="GO" id="GO:0008270">
    <property type="term" value="F:zinc ion binding"/>
    <property type="evidence" value="ECO:0007669"/>
    <property type="project" value="InterPro"/>
</dbReference>
<evidence type="ECO:0000256" key="2">
    <source>
        <dbReference type="PROSITE-ProRule" id="PRU00708"/>
    </source>
</evidence>
<reference evidence="4" key="1">
    <citation type="submission" date="2022-04" db="EMBL/GenBank/DDBJ databases">
        <title>A functionally conserved STORR gene fusion in Papaver species that diverged 16.8 million years ago.</title>
        <authorList>
            <person name="Catania T."/>
        </authorList>
    </citation>
    <scope>NUCLEOTIDE SEQUENCE</scope>
    <source>
        <strain evidence="4">S-188037</strain>
    </source>
</reference>
<dbReference type="Pfam" id="PF20431">
    <property type="entry name" value="E_motif"/>
    <property type="match status" value="1"/>
</dbReference>
<dbReference type="Pfam" id="PF20430">
    <property type="entry name" value="Eplus_motif"/>
    <property type="match status" value="1"/>
</dbReference>
<dbReference type="InterPro" id="IPR046960">
    <property type="entry name" value="PPR_At4g14850-like_plant"/>
</dbReference>
<accession>A0AAD4S3K6</accession>
<dbReference type="NCBIfam" id="TIGR00756">
    <property type="entry name" value="PPR"/>
    <property type="match status" value="4"/>
</dbReference>
<dbReference type="Pfam" id="PF13041">
    <property type="entry name" value="PPR_2"/>
    <property type="match status" value="2"/>
</dbReference>
<organism evidence="4 5">
    <name type="scientific">Papaver atlanticum</name>
    <dbReference type="NCBI Taxonomy" id="357466"/>
    <lineage>
        <taxon>Eukaryota</taxon>
        <taxon>Viridiplantae</taxon>
        <taxon>Streptophyta</taxon>
        <taxon>Embryophyta</taxon>
        <taxon>Tracheophyta</taxon>
        <taxon>Spermatophyta</taxon>
        <taxon>Magnoliopsida</taxon>
        <taxon>Ranunculales</taxon>
        <taxon>Papaveraceae</taxon>
        <taxon>Papaveroideae</taxon>
        <taxon>Papaver</taxon>
    </lineage>
</organism>
<dbReference type="Pfam" id="PF14432">
    <property type="entry name" value="DYW_deaminase"/>
    <property type="match status" value="1"/>
</dbReference>
<evidence type="ECO:0000313" key="5">
    <source>
        <dbReference type="Proteomes" id="UP001202328"/>
    </source>
</evidence>
<dbReference type="InterPro" id="IPR032867">
    <property type="entry name" value="DYW_dom"/>
</dbReference>